<dbReference type="STRING" id="231916.A0A409YW57"/>
<evidence type="ECO:0000256" key="3">
    <source>
        <dbReference type="ARBA" id="ARBA00022664"/>
    </source>
</evidence>
<dbReference type="GO" id="GO:0006397">
    <property type="term" value="P:mRNA processing"/>
    <property type="evidence" value="ECO:0007669"/>
    <property type="project" value="UniProtKB-KW"/>
</dbReference>
<accession>A0A409YW57</accession>
<feature type="compositionally biased region" description="Polar residues" evidence="6">
    <location>
        <begin position="333"/>
        <end position="355"/>
    </location>
</feature>
<protein>
    <submittedName>
        <fullName evidence="7">Uncharacterized protein</fullName>
    </submittedName>
</protein>
<comment type="caution">
    <text evidence="7">The sequence shown here is derived from an EMBL/GenBank/DDBJ whole genome shotgun (WGS) entry which is preliminary data.</text>
</comment>
<keyword evidence="5" id="KW-0539">Nucleus</keyword>
<sequence>MDLPSSRELELEILLREKDAQLAEVTDEISALRRYLAKQPGPSTTDSVTLPPALISILLPHIANAQTGTSASASSTVTVALTQRARLLQEENDELYELLKRSETGNLKDEVRGLRKVVAKLEAALKESHQVISSLSTELEKTHETLKNTSRQTDSKSKASSQSHSPQDSYTTIPTVDTTGNGSTSRPPPTEPRAHKRPRLSEARSQPSPPRLAPSLPQKPQQAHIHSSQHLPARADNRDLSRNFSDSRGRANAKMEVDDEKIPSPVNRDRDRVRERERNNKDRERGFKERDRPTHTHVSKEHDRDGGKNLHPRRNGHNLPGRSVVPARRGNDRNNLGSGQNSDHGSRTLQQRLGL</sequence>
<dbReference type="Proteomes" id="UP000284706">
    <property type="component" value="Unassembled WGS sequence"/>
</dbReference>
<comment type="similarity">
    <text evidence="2">Belongs to the fl(2)d family.</text>
</comment>
<evidence type="ECO:0000313" key="7">
    <source>
        <dbReference type="EMBL" id="PPR07208.1"/>
    </source>
</evidence>
<evidence type="ECO:0000313" key="8">
    <source>
        <dbReference type="Proteomes" id="UP000284706"/>
    </source>
</evidence>
<comment type="subcellular location">
    <subcellularLocation>
        <location evidence="1">Nucleus</location>
    </subcellularLocation>
</comment>
<dbReference type="EMBL" id="NHYE01000160">
    <property type="protein sequence ID" value="PPR07208.1"/>
    <property type="molecule type" value="Genomic_DNA"/>
</dbReference>
<organism evidence="7 8">
    <name type="scientific">Gymnopilus dilepis</name>
    <dbReference type="NCBI Taxonomy" id="231916"/>
    <lineage>
        <taxon>Eukaryota</taxon>
        <taxon>Fungi</taxon>
        <taxon>Dikarya</taxon>
        <taxon>Basidiomycota</taxon>
        <taxon>Agaricomycotina</taxon>
        <taxon>Agaricomycetes</taxon>
        <taxon>Agaricomycetidae</taxon>
        <taxon>Agaricales</taxon>
        <taxon>Agaricineae</taxon>
        <taxon>Hymenogastraceae</taxon>
        <taxon>Gymnopilus</taxon>
    </lineage>
</organism>
<evidence type="ECO:0000256" key="6">
    <source>
        <dbReference type="SAM" id="MobiDB-lite"/>
    </source>
</evidence>
<dbReference type="InterPro" id="IPR033757">
    <property type="entry name" value="WTAP"/>
</dbReference>
<feature type="region of interest" description="Disordered" evidence="6">
    <location>
        <begin position="130"/>
        <end position="355"/>
    </location>
</feature>
<dbReference type="AlphaFoldDB" id="A0A409YW57"/>
<evidence type="ECO:0000256" key="4">
    <source>
        <dbReference type="ARBA" id="ARBA00023187"/>
    </source>
</evidence>
<dbReference type="GO" id="GO:0000381">
    <property type="term" value="P:regulation of alternative mRNA splicing, via spliceosome"/>
    <property type="evidence" value="ECO:0007669"/>
    <property type="project" value="InterPro"/>
</dbReference>
<keyword evidence="3" id="KW-0507">mRNA processing</keyword>
<evidence type="ECO:0000256" key="1">
    <source>
        <dbReference type="ARBA" id="ARBA00004123"/>
    </source>
</evidence>
<proteinExistence type="inferred from homology"/>
<dbReference type="GO" id="GO:0008380">
    <property type="term" value="P:RNA splicing"/>
    <property type="evidence" value="ECO:0007669"/>
    <property type="project" value="UniProtKB-KW"/>
</dbReference>
<feature type="compositionally biased region" description="Polar residues" evidence="6">
    <location>
        <begin position="170"/>
        <end position="185"/>
    </location>
</feature>
<keyword evidence="4" id="KW-0508">mRNA splicing</keyword>
<reference evidence="7 8" key="1">
    <citation type="journal article" date="2018" name="Evol. Lett.">
        <title>Horizontal gene cluster transfer increased hallucinogenic mushroom diversity.</title>
        <authorList>
            <person name="Reynolds H.T."/>
            <person name="Vijayakumar V."/>
            <person name="Gluck-Thaler E."/>
            <person name="Korotkin H.B."/>
            <person name="Matheny P.B."/>
            <person name="Slot J.C."/>
        </authorList>
    </citation>
    <scope>NUCLEOTIDE SEQUENCE [LARGE SCALE GENOMIC DNA]</scope>
    <source>
        <strain evidence="7 8">SRW20</strain>
    </source>
</reference>
<dbReference type="GO" id="GO:0005634">
    <property type="term" value="C:nucleus"/>
    <property type="evidence" value="ECO:0007669"/>
    <property type="project" value="UniProtKB-SubCell"/>
</dbReference>
<name>A0A409YW57_9AGAR</name>
<dbReference type="OrthoDB" id="3363802at2759"/>
<evidence type="ECO:0000256" key="2">
    <source>
        <dbReference type="ARBA" id="ARBA00010313"/>
    </source>
</evidence>
<feature type="compositionally biased region" description="Basic and acidic residues" evidence="6">
    <location>
        <begin position="233"/>
        <end position="308"/>
    </location>
</feature>
<evidence type="ECO:0000256" key="5">
    <source>
        <dbReference type="ARBA" id="ARBA00023242"/>
    </source>
</evidence>
<dbReference type="GO" id="GO:0016556">
    <property type="term" value="P:mRNA modification"/>
    <property type="evidence" value="ECO:0007669"/>
    <property type="project" value="InterPro"/>
</dbReference>
<gene>
    <name evidence="7" type="ORF">CVT26_012641</name>
</gene>
<dbReference type="InParanoid" id="A0A409YW57"/>
<keyword evidence="8" id="KW-1185">Reference proteome</keyword>
<feature type="compositionally biased region" description="Polar residues" evidence="6">
    <location>
        <begin position="218"/>
        <end position="230"/>
    </location>
</feature>
<feature type="compositionally biased region" description="Low complexity" evidence="6">
    <location>
        <begin position="158"/>
        <end position="169"/>
    </location>
</feature>
<dbReference type="Pfam" id="PF17098">
    <property type="entry name" value="Wtap"/>
    <property type="match status" value="1"/>
</dbReference>